<gene>
    <name evidence="3" type="ORF">ABNW52_04955</name>
</gene>
<organism evidence="3 4">
    <name type="scientific">Vogesella oryzagri</name>
    <dbReference type="NCBI Taxonomy" id="3160864"/>
    <lineage>
        <taxon>Bacteria</taxon>
        <taxon>Pseudomonadati</taxon>
        <taxon>Pseudomonadota</taxon>
        <taxon>Betaproteobacteria</taxon>
        <taxon>Neisseriales</taxon>
        <taxon>Chromobacteriaceae</taxon>
        <taxon>Vogesella</taxon>
    </lineage>
</organism>
<keyword evidence="3" id="KW-0378">Hydrolase</keyword>
<feature type="transmembrane region" description="Helical" evidence="1">
    <location>
        <begin position="43"/>
        <end position="62"/>
    </location>
</feature>
<feature type="transmembrane region" description="Helical" evidence="1">
    <location>
        <begin position="178"/>
        <end position="194"/>
    </location>
</feature>
<sequence>MNKFSLSAPQATTISLICFGLPILTSLQIVSAGFPVITLTNDGNAAMIFIELILAATALLYLRSQDFDITHLYPRPSWRSTLAGLLLAVVAWLASGMATSGAASLTHITGLHGMSRFSFGELSLVSIVCFAMVNGTFEEVFLLGVLARGLRHHGPSLALGVSLLVRMLYHLYQGPLGVVWVLTFGLTLTLAYLWKRTLWPPVLAHILWDIVPYFYKG</sequence>
<evidence type="ECO:0000256" key="1">
    <source>
        <dbReference type="SAM" id="Phobius"/>
    </source>
</evidence>
<dbReference type="Proteomes" id="UP001433638">
    <property type="component" value="Unassembled WGS sequence"/>
</dbReference>
<feature type="transmembrane region" description="Helical" evidence="1">
    <location>
        <begin position="123"/>
        <end position="147"/>
    </location>
</feature>
<dbReference type="GO" id="GO:0016787">
    <property type="term" value="F:hydrolase activity"/>
    <property type="evidence" value="ECO:0007669"/>
    <property type="project" value="UniProtKB-KW"/>
</dbReference>
<feature type="transmembrane region" description="Helical" evidence="1">
    <location>
        <begin position="82"/>
        <end position="103"/>
    </location>
</feature>
<keyword evidence="1" id="KW-0812">Transmembrane</keyword>
<keyword evidence="1" id="KW-1133">Transmembrane helix</keyword>
<evidence type="ECO:0000259" key="2">
    <source>
        <dbReference type="Pfam" id="PF02517"/>
    </source>
</evidence>
<evidence type="ECO:0000313" key="4">
    <source>
        <dbReference type="Proteomes" id="UP001433638"/>
    </source>
</evidence>
<dbReference type="Pfam" id="PF02517">
    <property type="entry name" value="Rce1-like"/>
    <property type="match status" value="1"/>
</dbReference>
<protein>
    <submittedName>
        <fullName evidence="3">CPBP family intramembrane glutamic endopeptidase</fullName>
        <ecNumber evidence="3">3.4.-.-</ecNumber>
    </submittedName>
</protein>
<reference evidence="3" key="1">
    <citation type="submission" date="2024-06" db="EMBL/GenBank/DDBJ databases">
        <title>Genome sequence of Vogesella sp. MAHUQ-64.</title>
        <authorList>
            <person name="Huq M.A."/>
        </authorList>
    </citation>
    <scope>NUCLEOTIDE SEQUENCE</scope>
    <source>
        <strain evidence="3">MAHUQ-64</strain>
    </source>
</reference>
<evidence type="ECO:0000313" key="3">
    <source>
        <dbReference type="EMBL" id="MEQ6289962.1"/>
    </source>
</evidence>
<dbReference type="InterPro" id="IPR003675">
    <property type="entry name" value="Rce1/LyrA-like_dom"/>
</dbReference>
<keyword evidence="1" id="KW-0472">Membrane</keyword>
<dbReference type="RefSeq" id="WP_349584832.1">
    <property type="nucleotide sequence ID" value="NZ_JBEFLD010000002.1"/>
</dbReference>
<feature type="domain" description="CAAX prenyl protease 2/Lysostaphin resistance protein A-like" evidence="2">
    <location>
        <begin position="123"/>
        <end position="211"/>
    </location>
</feature>
<accession>A0ABV1M166</accession>
<name>A0ABV1M166_9NEIS</name>
<feature type="transmembrane region" description="Helical" evidence="1">
    <location>
        <begin position="12"/>
        <end position="37"/>
    </location>
</feature>
<keyword evidence="4" id="KW-1185">Reference proteome</keyword>
<dbReference type="EMBL" id="JBEFLD010000002">
    <property type="protein sequence ID" value="MEQ6289962.1"/>
    <property type="molecule type" value="Genomic_DNA"/>
</dbReference>
<proteinExistence type="predicted"/>
<dbReference type="EC" id="3.4.-.-" evidence="3"/>
<comment type="caution">
    <text evidence="3">The sequence shown here is derived from an EMBL/GenBank/DDBJ whole genome shotgun (WGS) entry which is preliminary data.</text>
</comment>